<dbReference type="InterPro" id="IPR000515">
    <property type="entry name" value="MetI-like"/>
</dbReference>
<dbReference type="Pfam" id="PF00528">
    <property type="entry name" value="BPD_transp_1"/>
    <property type="match status" value="1"/>
</dbReference>
<evidence type="ECO:0000313" key="9">
    <source>
        <dbReference type="Proteomes" id="UP000676456"/>
    </source>
</evidence>
<keyword evidence="2 6" id="KW-0813">Transport</keyword>
<evidence type="ECO:0000256" key="2">
    <source>
        <dbReference type="ARBA" id="ARBA00022448"/>
    </source>
</evidence>
<proteinExistence type="inferred from homology"/>
<feature type="transmembrane region" description="Helical" evidence="6">
    <location>
        <begin position="92"/>
        <end position="113"/>
    </location>
</feature>
<feature type="transmembrane region" description="Helical" evidence="6">
    <location>
        <begin position="224"/>
        <end position="248"/>
    </location>
</feature>
<sequence>MEKTAVNQGVVVTPKKKSLFTRLRSQWDLQLMVIPAIIFIFIFSYIPMYGIVMAFKDYNIFKGVMESPWVGLKHFKMFFDAPEFSQVMRNTLVISFLKFFIGFPAPIILALMLNEVRNMAFKRVVQTVSYLPHFLSWVIVSGFVMSLLSTDNGSLNIALEKMNVINEPIGFLSISKYFWAILVTTNVWKDIGFGSIVYLAAIAGIDQQLYEAAALDGASRFKQIYLITIPSIMPVILIFMILAIGNLLNAGFEDILLLGSNPVVREVADVLDTYVYRRGIQNSLFSYATAVGLFKAIISVGLLTMANFFARRAGSSLW</sequence>
<evidence type="ECO:0000256" key="5">
    <source>
        <dbReference type="ARBA" id="ARBA00023136"/>
    </source>
</evidence>
<dbReference type="GO" id="GO:0055085">
    <property type="term" value="P:transmembrane transport"/>
    <property type="evidence" value="ECO:0007669"/>
    <property type="project" value="InterPro"/>
</dbReference>
<organism evidence="8 9">
    <name type="scientific">Lederbergia citrea</name>
    <dbReference type="NCBI Taxonomy" id="2833581"/>
    <lineage>
        <taxon>Bacteria</taxon>
        <taxon>Bacillati</taxon>
        <taxon>Bacillota</taxon>
        <taxon>Bacilli</taxon>
        <taxon>Bacillales</taxon>
        <taxon>Bacillaceae</taxon>
        <taxon>Lederbergia</taxon>
    </lineage>
</organism>
<dbReference type="Proteomes" id="UP000676456">
    <property type="component" value="Unassembled WGS sequence"/>
</dbReference>
<comment type="subcellular location">
    <subcellularLocation>
        <location evidence="6">Cell membrane</location>
        <topology evidence="6">Multi-pass membrane protein</topology>
    </subcellularLocation>
    <subcellularLocation>
        <location evidence="1">Membrane</location>
        <topology evidence="1">Multi-pass membrane protein</topology>
    </subcellularLocation>
</comment>
<dbReference type="GO" id="GO:0005886">
    <property type="term" value="C:plasma membrane"/>
    <property type="evidence" value="ECO:0007669"/>
    <property type="project" value="UniProtKB-SubCell"/>
</dbReference>
<feature type="transmembrane region" description="Helical" evidence="6">
    <location>
        <begin position="284"/>
        <end position="310"/>
    </location>
</feature>
<dbReference type="PANTHER" id="PTHR43496">
    <property type="entry name" value="PROTEIN LPLB"/>
    <property type="match status" value="1"/>
</dbReference>
<comment type="similarity">
    <text evidence="6">Belongs to the binding-protein-dependent transport system permease family.</text>
</comment>
<feature type="domain" description="ABC transmembrane type-1" evidence="7">
    <location>
        <begin position="88"/>
        <end position="306"/>
    </location>
</feature>
<feature type="transmembrane region" description="Helical" evidence="6">
    <location>
        <begin position="31"/>
        <end position="55"/>
    </location>
</feature>
<dbReference type="AlphaFoldDB" id="A0A942UJK9"/>
<dbReference type="InterPro" id="IPR035906">
    <property type="entry name" value="MetI-like_sf"/>
</dbReference>
<feature type="transmembrane region" description="Helical" evidence="6">
    <location>
        <begin position="177"/>
        <end position="203"/>
    </location>
</feature>
<evidence type="ECO:0000256" key="6">
    <source>
        <dbReference type="RuleBase" id="RU363032"/>
    </source>
</evidence>
<evidence type="ECO:0000256" key="3">
    <source>
        <dbReference type="ARBA" id="ARBA00022692"/>
    </source>
</evidence>
<feature type="transmembrane region" description="Helical" evidence="6">
    <location>
        <begin position="134"/>
        <end position="157"/>
    </location>
</feature>
<gene>
    <name evidence="8" type="ORF">KHA91_07690</name>
</gene>
<dbReference type="Gene3D" id="1.10.3720.10">
    <property type="entry name" value="MetI-like"/>
    <property type="match status" value="1"/>
</dbReference>
<keyword evidence="3 6" id="KW-0812">Transmembrane</keyword>
<dbReference type="PANTHER" id="PTHR43496:SF1">
    <property type="entry name" value="POLYGALACTURONAN_RHAMNOGALACTURONAN TRANSPORT SYSTEM PERMEASE PROTEIN YTEP"/>
    <property type="match status" value="1"/>
</dbReference>
<dbReference type="SUPFAM" id="SSF161098">
    <property type="entry name" value="MetI-like"/>
    <property type="match status" value="1"/>
</dbReference>
<keyword evidence="4 6" id="KW-1133">Transmembrane helix</keyword>
<dbReference type="PROSITE" id="PS50928">
    <property type="entry name" value="ABC_TM1"/>
    <property type="match status" value="1"/>
</dbReference>
<keyword evidence="9" id="KW-1185">Reference proteome</keyword>
<protein>
    <submittedName>
        <fullName evidence="8">Sugar ABC transporter permease</fullName>
    </submittedName>
</protein>
<dbReference type="EMBL" id="JAGYPN010000001">
    <property type="protein sequence ID" value="MBS4222640.1"/>
    <property type="molecule type" value="Genomic_DNA"/>
</dbReference>
<evidence type="ECO:0000313" key="8">
    <source>
        <dbReference type="EMBL" id="MBS4222640.1"/>
    </source>
</evidence>
<reference evidence="8 9" key="1">
    <citation type="submission" date="2021-05" db="EMBL/GenBank/DDBJ databases">
        <title>Novel Bacillus species.</title>
        <authorList>
            <person name="Liu G."/>
        </authorList>
    </citation>
    <scope>NUCLEOTIDE SEQUENCE [LARGE SCALE GENOMIC DNA]</scope>
    <source>
        <strain evidence="8 9">FJAT-49682</strain>
    </source>
</reference>
<evidence type="ECO:0000256" key="4">
    <source>
        <dbReference type="ARBA" id="ARBA00022989"/>
    </source>
</evidence>
<evidence type="ECO:0000259" key="7">
    <source>
        <dbReference type="PROSITE" id="PS50928"/>
    </source>
</evidence>
<name>A0A942UJK9_9BACI</name>
<keyword evidence="5 6" id="KW-0472">Membrane</keyword>
<dbReference type="CDD" id="cd06261">
    <property type="entry name" value="TM_PBP2"/>
    <property type="match status" value="1"/>
</dbReference>
<evidence type="ECO:0000256" key="1">
    <source>
        <dbReference type="ARBA" id="ARBA00004141"/>
    </source>
</evidence>
<comment type="caution">
    <text evidence="8">The sequence shown here is derived from an EMBL/GenBank/DDBJ whole genome shotgun (WGS) entry which is preliminary data.</text>
</comment>
<accession>A0A942UJK9</accession>
<dbReference type="RefSeq" id="WP_213097577.1">
    <property type="nucleotide sequence ID" value="NZ_JAGYPH010000001.1"/>
</dbReference>